<comment type="caution">
    <text evidence="1">The sequence shown here is derived from an EMBL/GenBank/DDBJ whole genome shotgun (WGS) entry which is preliminary data.</text>
</comment>
<dbReference type="InterPro" id="IPR036412">
    <property type="entry name" value="HAD-like_sf"/>
</dbReference>
<dbReference type="PANTHER" id="PTHR10000:SF25">
    <property type="entry name" value="PHOSPHATASE YKRA-RELATED"/>
    <property type="match status" value="1"/>
</dbReference>
<dbReference type="SFLD" id="SFLDG01140">
    <property type="entry name" value="C2.B:_Phosphomannomutase_and_P"/>
    <property type="match status" value="1"/>
</dbReference>
<sequence length="264" mass="28977">MQNPKIVFFDIDDTIYRKYTDTLRPSIGEAMRALKRRGILTAIATGRPPAAVPAKVRRLIDETGIDMLVTINGQYTEFRGKALQAYPMTETEMADMAAFFDSKGIAYAFVNNNEIAVSEATEWAVETLQHILPEFLTDREYFRKKPVYQMLAFFQTARDAELADKIAAAGLKTVRWHQNAVDMLRADGSKACGIARAVAELGIDMKDVMAFGDGPNDVEMLQTVGFGVAMDNGDAAAKAVADYICPSVDEDGVFQGLKTLGVIA</sequence>
<evidence type="ECO:0000313" key="2">
    <source>
        <dbReference type="Proteomes" id="UP001621964"/>
    </source>
</evidence>
<dbReference type="PANTHER" id="PTHR10000">
    <property type="entry name" value="PHOSPHOSERINE PHOSPHATASE"/>
    <property type="match status" value="1"/>
</dbReference>
<proteinExistence type="predicted"/>
<dbReference type="PROSITE" id="PS01229">
    <property type="entry name" value="COF_2"/>
    <property type="match status" value="1"/>
</dbReference>
<dbReference type="Gene3D" id="3.40.50.1000">
    <property type="entry name" value="HAD superfamily/HAD-like"/>
    <property type="match status" value="1"/>
</dbReference>
<dbReference type="Pfam" id="PF08282">
    <property type="entry name" value="Hydrolase_3"/>
    <property type="match status" value="1"/>
</dbReference>
<keyword evidence="2" id="KW-1185">Reference proteome</keyword>
<dbReference type="InterPro" id="IPR006379">
    <property type="entry name" value="HAD-SF_hydro_IIB"/>
</dbReference>
<evidence type="ECO:0000313" key="1">
    <source>
        <dbReference type="EMBL" id="MFK7641610.1"/>
    </source>
</evidence>
<dbReference type="SUPFAM" id="SSF56784">
    <property type="entry name" value="HAD-like"/>
    <property type="match status" value="1"/>
</dbReference>
<dbReference type="SFLD" id="SFLDS00003">
    <property type="entry name" value="Haloacid_Dehalogenase"/>
    <property type="match status" value="1"/>
</dbReference>
<gene>
    <name evidence="1" type="ORF">ACI43T_03735</name>
</gene>
<dbReference type="InterPro" id="IPR023214">
    <property type="entry name" value="HAD_sf"/>
</dbReference>
<protein>
    <submittedName>
        <fullName evidence="1">Cof-type HAD-IIB family hydrolase</fullName>
    </submittedName>
</protein>
<dbReference type="GO" id="GO:0016787">
    <property type="term" value="F:hydrolase activity"/>
    <property type="evidence" value="ECO:0007669"/>
    <property type="project" value="UniProtKB-KW"/>
</dbReference>
<dbReference type="Gene3D" id="3.30.1240.10">
    <property type="match status" value="1"/>
</dbReference>
<dbReference type="RefSeq" id="WP_405385580.1">
    <property type="nucleotide sequence ID" value="NZ_JBJGEB010000003.1"/>
</dbReference>
<dbReference type="NCBIfam" id="TIGR00099">
    <property type="entry name" value="Cof-subfamily"/>
    <property type="match status" value="1"/>
</dbReference>
<dbReference type="NCBIfam" id="TIGR01484">
    <property type="entry name" value="HAD-SF-IIB"/>
    <property type="match status" value="1"/>
</dbReference>
<reference evidence="1 2" key="1">
    <citation type="submission" date="2024-11" db="EMBL/GenBank/DDBJ databases">
        <authorList>
            <person name="Mikucki A.G."/>
            <person name="Kahler C.M."/>
        </authorList>
    </citation>
    <scope>NUCLEOTIDE SEQUENCE [LARGE SCALE GENOMIC DNA]</scope>
    <source>
        <strain evidence="1 2">EXNM717</strain>
    </source>
</reference>
<keyword evidence="1" id="KW-0378">Hydrolase</keyword>
<name>A0ABW8Q234_9NEIS</name>
<dbReference type="InterPro" id="IPR000150">
    <property type="entry name" value="Cof"/>
</dbReference>
<dbReference type="Proteomes" id="UP001621964">
    <property type="component" value="Unassembled WGS sequence"/>
</dbReference>
<dbReference type="EMBL" id="JBJGEB010000003">
    <property type="protein sequence ID" value="MFK7641610.1"/>
    <property type="molecule type" value="Genomic_DNA"/>
</dbReference>
<organism evidence="1 2">
    <name type="scientific">Neisseria oralis</name>
    <dbReference type="NCBI Taxonomy" id="1107316"/>
    <lineage>
        <taxon>Bacteria</taxon>
        <taxon>Pseudomonadati</taxon>
        <taxon>Pseudomonadota</taxon>
        <taxon>Betaproteobacteria</taxon>
        <taxon>Neisseriales</taxon>
        <taxon>Neisseriaceae</taxon>
        <taxon>Neisseria</taxon>
    </lineage>
</organism>
<accession>A0ABW8Q234</accession>